<proteinExistence type="inferred from homology"/>
<name>A0AAN8U781_SOLBU</name>
<comment type="caution">
    <text evidence="9">The sequence shown here is derived from an EMBL/GenBank/DDBJ whole genome shotgun (WGS) entry which is preliminary data.</text>
</comment>
<reference evidence="9 10" key="1">
    <citation type="submission" date="2024-02" db="EMBL/GenBank/DDBJ databases">
        <title>de novo genome assembly of Solanum bulbocastanum strain 11H21.</title>
        <authorList>
            <person name="Hosaka A.J."/>
        </authorList>
    </citation>
    <scope>NUCLEOTIDE SEQUENCE [LARGE SCALE GENOMIC DNA]</scope>
    <source>
        <tissue evidence="9">Young leaves</tissue>
    </source>
</reference>
<evidence type="ECO:0000256" key="1">
    <source>
        <dbReference type="ARBA" id="ARBA00004141"/>
    </source>
</evidence>
<evidence type="ECO:0000256" key="3">
    <source>
        <dbReference type="ARBA" id="ARBA00022692"/>
    </source>
</evidence>
<evidence type="ECO:0000256" key="7">
    <source>
        <dbReference type="ARBA" id="ARBA00023265"/>
    </source>
</evidence>
<keyword evidence="5 8" id="KW-1133">Transmembrane helix</keyword>
<dbReference type="GO" id="GO:0006952">
    <property type="term" value="P:defense response"/>
    <property type="evidence" value="ECO:0007669"/>
    <property type="project" value="UniProtKB-KW"/>
</dbReference>
<keyword evidence="7" id="KW-0568">Pathogenesis-related protein</keyword>
<evidence type="ECO:0000256" key="5">
    <source>
        <dbReference type="ARBA" id="ARBA00022989"/>
    </source>
</evidence>
<evidence type="ECO:0000313" key="9">
    <source>
        <dbReference type="EMBL" id="KAK6797451.1"/>
    </source>
</evidence>
<dbReference type="PANTHER" id="PTHR31942:SF72">
    <property type="entry name" value="MLO-LIKE PROTEIN"/>
    <property type="match status" value="1"/>
</dbReference>
<comment type="subcellular location">
    <subcellularLocation>
        <location evidence="1">Membrane</location>
        <topology evidence="1">Multi-pass membrane protein</topology>
    </subcellularLocation>
</comment>
<evidence type="ECO:0000313" key="10">
    <source>
        <dbReference type="Proteomes" id="UP001371456"/>
    </source>
</evidence>
<gene>
    <name evidence="9" type="ORF">RDI58_005153</name>
</gene>
<evidence type="ECO:0000256" key="4">
    <source>
        <dbReference type="ARBA" id="ARBA00022821"/>
    </source>
</evidence>
<dbReference type="InterPro" id="IPR004326">
    <property type="entry name" value="Mlo"/>
</dbReference>
<keyword evidence="4" id="KW-0611">Plant defense</keyword>
<comment type="similarity">
    <text evidence="2">Belongs to the MLO family.</text>
</comment>
<keyword evidence="10" id="KW-1185">Reference proteome</keyword>
<feature type="transmembrane region" description="Helical" evidence="8">
    <location>
        <begin position="127"/>
        <end position="148"/>
    </location>
</feature>
<feature type="transmembrane region" description="Helical" evidence="8">
    <location>
        <begin position="18"/>
        <end position="42"/>
    </location>
</feature>
<dbReference type="EMBL" id="JBANQN010000002">
    <property type="protein sequence ID" value="KAK6797451.1"/>
    <property type="molecule type" value="Genomic_DNA"/>
</dbReference>
<evidence type="ECO:0000256" key="2">
    <source>
        <dbReference type="ARBA" id="ARBA00006574"/>
    </source>
</evidence>
<dbReference type="GO" id="GO:0016020">
    <property type="term" value="C:membrane"/>
    <property type="evidence" value="ECO:0007669"/>
    <property type="project" value="UniProtKB-SubCell"/>
</dbReference>
<evidence type="ECO:0000256" key="6">
    <source>
        <dbReference type="ARBA" id="ARBA00023136"/>
    </source>
</evidence>
<dbReference type="PANTHER" id="PTHR31942">
    <property type="entry name" value="MLO-LIKE PROTEIN 1"/>
    <property type="match status" value="1"/>
</dbReference>
<dbReference type="AlphaFoldDB" id="A0AAN8U781"/>
<dbReference type="Pfam" id="PF03094">
    <property type="entry name" value="Mlo"/>
    <property type="match status" value="2"/>
</dbReference>
<sequence>MAGSNNSSVTTLETTPTWAIAVVCFILIPISILIEHVLNLLAKFNKKSRKSLIQALNNIKSELMLLGFISLLLTVLQKPIAKICIPKDAAQTFLPCQSLTSDDVEEESKCEQQGKKSLMSRAGVQQLQLLIFALAFFIFFLASSPSVLEHLRWKFWEAETTTLDYQFSHGT</sequence>
<keyword evidence="6 8" id="KW-0472">Membrane</keyword>
<protein>
    <submittedName>
        <fullName evidence="9">Uncharacterized protein</fullName>
    </submittedName>
</protein>
<dbReference type="Proteomes" id="UP001371456">
    <property type="component" value="Unassembled WGS sequence"/>
</dbReference>
<accession>A0AAN8U781</accession>
<organism evidence="9 10">
    <name type="scientific">Solanum bulbocastanum</name>
    <name type="common">Wild potato</name>
    <dbReference type="NCBI Taxonomy" id="147425"/>
    <lineage>
        <taxon>Eukaryota</taxon>
        <taxon>Viridiplantae</taxon>
        <taxon>Streptophyta</taxon>
        <taxon>Embryophyta</taxon>
        <taxon>Tracheophyta</taxon>
        <taxon>Spermatophyta</taxon>
        <taxon>Magnoliopsida</taxon>
        <taxon>eudicotyledons</taxon>
        <taxon>Gunneridae</taxon>
        <taxon>Pentapetalae</taxon>
        <taxon>asterids</taxon>
        <taxon>lamiids</taxon>
        <taxon>Solanales</taxon>
        <taxon>Solanaceae</taxon>
        <taxon>Solanoideae</taxon>
        <taxon>Solaneae</taxon>
        <taxon>Solanum</taxon>
    </lineage>
</organism>
<evidence type="ECO:0000256" key="8">
    <source>
        <dbReference type="SAM" id="Phobius"/>
    </source>
</evidence>
<keyword evidence="3 8" id="KW-0812">Transmembrane</keyword>